<dbReference type="PANTHER" id="PTHR43433">
    <property type="entry name" value="HYDROLASE, ALPHA/BETA FOLD FAMILY PROTEIN"/>
    <property type="match status" value="1"/>
</dbReference>
<keyword evidence="4" id="KW-1185">Reference proteome</keyword>
<protein>
    <submittedName>
        <fullName evidence="3">Alpha/beta fold hydrolase</fullName>
    </submittedName>
</protein>
<dbReference type="AlphaFoldDB" id="A0ABD5V1W2"/>
<comment type="caution">
    <text evidence="3">The sequence shown here is derived from an EMBL/GenBank/DDBJ whole genome shotgun (WGS) entry which is preliminary data.</text>
</comment>
<dbReference type="PANTHER" id="PTHR43433:SF1">
    <property type="entry name" value="BLL5160 PROTEIN"/>
    <property type="match status" value="1"/>
</dbReference>
<sequence length="262" mass="27949">MTTVTREGVSIRYEVEGEGETVALLGDLGLGAWQWGWQHAALAGPYEVLVHDARGTGRSDAPPGPYSVAELAADLEAVLADHGARRAHLVGAGLGGMVALQYAREYGRARSLVLIGTSPGGPDARLPREPRERLFAPPDEPEARRESLSALLSEGFRDEQPEVCEGIAEWRAAGDANRAGWEAQNAAFEGFDASDWLHELTVPSLVVHGEADGVVPVGNADPLAAGLPRGSLETYAGAGHGVWIERSRPVNDRILSFFEDVE</sequence>
<organism evidence="3 4">
    <name type="scientific">Halalkalicoccus tibetensis</name>
    <dbReference type="NCBI Taxonomy" id="175632"/>
    <lineage>
        <taxon>Archaea</taxon>
        <taxon>Methanobacteriati</taxon>
        <taxon>Methanobacteriota</taxon>
        <taxon>Stenosarchaea group</taxon>
        <taxon>Halobacteria</taxon>
        <taxon>Halobacteriales</taxon>
        <taxon>Halococcaceae</taxon>
        <taxon>Halalkalicoccus</taxon>
    </lineage>
</organism>
<dbReference type="SUPFAM" id="SSF53474">
    <property type="entry name" value="alpha/beta-Hydrolases"/>
    <property type="match status" value="1"/>
</dbReference>
<gene>
    <name evidence="3" type="ORF">ACFQGH_09780</name>
</gene>
<feature type="region of interest" description="Disordered" evidence="1">
    <location>
        <begin position="119"/>
        <end position="143"/>
    </location>
</feature>
<dbReference type="RefSeq" id="WP_340604006.1">
    <property type="nucleotide sequence ID" value="NZ_JBBMXV010000003.1"/>
</dbReference>
<evidence type="ECO:0000259" key="2">
    <source>
        <dbReference type="Pfam" id="PF12697"/>
    </source>
</evidence>
<dbReference type="EMBL" id="JBHSXQ010000003">
    <property type="protein sequence ID" value="MFC6905483.1"/>
    <property type="molecule type" value="Genomic_DNA"/>
</dbReference>
<dbReference type="PRINTS" id="PR00111">
    <property type="entry name" value="ABHYDROLASE"/>
</dbReference>
<name>A0ABD5V1W2_9EURY</name>
<dbReference type="InterPro" id="IPR029058">
    <property type="entry name" value="AB_hydrolase_fold"/>
</dbReference>
<accession>A0ABD5V1W2</accession>
<evidence type="ECO:0000313" key="3">
    <source>
        <dbReference type="EMBL" id="MFC6905483.1"/>
    </source>
</evidence>
<proteinExistence type="predicted"/>
<evidence type="ECO:0000256" key="1">
    <source>
        <dbReference type="SAM" id="MobiDB-lite"/>
    </source>
</evidence>
<dbReference type="Proteomes" id="UP001596312">
    <property type="component" value="Unassembled WGS sequence"/>
</dbReference>
<dbReference type="Pfam" id="PF12697">
    <property type="entry name" value="Abhydrolase_6"/>
    <property type="match status" value="1"/>
</dbReference>
<dbReference type="InterPro" id="IPR050471">
    <property type="entry name" value="AB_hydrolase"/>
</dbReference>
<keyword evidence="3" id="KW-0378">Hydrolase</keyword>
<dbReference type="Gene3D" id="3.40.50.1820">
    <property type="entry name" value="alpha/beta hydrolase"/>
    <property type="match status" value="1"/>
</dbReference>
<dbReference type="InterPro" id="IPR000073">
    <property type="entry name" value="AB_hydrolase_1"/>
</dbReference>
<reference evidence="3 4" key="1">
    <citation type="journal article" date="2019" name="Int. J. Syst. Evol. Microbiol.">
        <title>The Global Catalogue of Microorganisms (GCM) 10K type strain sequencing project: providing services to taxonomists for standard genome sequencing and annotation.</title>
        <authorList>
            <consortium name="The Broad Institute Genomics Platform"/>
            <consortium name="The Broad Institute Genome Sequencing Center for Infectious Disease"/>
            <person name="Wu L."/>
            <person name="Ma J."/>
        </authorList>
    </citation>
    <scope>NUCLEOTIDE SEQUENCE [LARGE SCALE GENOMIC DNA]</scope>
    <source>
        <strain evidence="3 4">CGMCC 1.3240</strain>
    </source>
</reference>
<evidence type="ECO:0000313" key="4">
    <source>
        <dbReference type="Proteomes" id="UP001596312"/>
    </source>
</evidence>
<feature type="domain" description="AB hydrolase-1" evidence="2">
    <location>
        <begin position="30"/>
        <end position="252"/>
    </location>
</feature>
<feature type="compositionally biased region" description="Basic and acidic residues" evidence="1">
    <location>
        <begin position="125"/>
        <end position="134"/>
    </location>
</feature>
<dbReference type="GO" id="GO:0016787">
    <property type="term" value="F:hydrolase activity"/>
    <property type="evidence" value="ECO:0007669"/>
    <property type="project" value="UniProtKB-KW"/>
</dbReference>